<proteinExistence type="predicted"/>
<gene>
    <name evidence="1" type="ORF">L5515_016373</name>
</gene>
<dbReference type="EMBL" id="CP092625">
    <property type="protein sequence ID" value="UMM39223.1"/>
    <property type="molecule type" value="Genomic_DNA"/>
</dbReference>
<reference evidence="1 2" key="1">
    <citation type="submission" date="2022-04" db="EMBL/GenBank/DDBJ databases">
        <title>Chromosome-level reference genomes for two strains of Caenorhabditis briggsae: an improved platform for comparative genomics.</title>
        <authorList>
            <person name="Stevens L."/>
            <person name="Andersen E."/>
        </authorList>
    </citation>
    <scope>NUCLEOTIDE SEQUENCE [LARGE SCALE GENOMIC DNA]</scope>
    <source>
        <strain evidence="1">VX34</strain>
        <tissue evidence="1">Whole-organism</tissue>
    </source>
</reference>
<dbReference type="Proteomes" id="UP000829354">
    <property type="component" value="Chromosome X"/>
</dbReference>
<keyword evidence="2" id="KW-1185">Reference proteome</keyword>
<dbReference type="AlphaFoldDB" id="A0AAE9F6F4"/>
<organism evidence="1 2">
    <name type="scientific">Caenorhabditis briggsae</name>
    <dbReference type="NCBI Taxonomy" id="6238"/>
    <lineage>
        <taxon>Eukaryota</taxon>
        <taxon>Metazoa</taxon>
        <taxon>Ecdysozoa</taxon>
        <taxon>Nematoda</taxon>
        <taxon>Chromadorea</taxon>
        <taxon>Rhabditida</taxon>
        <taxon>Rhabditina</taxon>
        <taxon>Rhabditomorpha</taxon>
        <taxon>Rhabditoidea</taxon>
        <taxon>Rhabditidae</taxon>
        <taxon>Peloderinae</taxon>
        <taxon>Caenorhabditis</taxon>
    </lineage>
</organism>
<name>A0AAE9F6F4_CAEBR</name>
<accession>A0AAE9F6F4</accession>
<protein>
    <submittedName>
        <fullName evidence="1">Uncharacterized protein</fullName>
    </submittedName>
</protein>
<evidence type="ECO:0000313" key="1">
    <source>
        <dbReference type="EMBL" id="UMM39223.1"/>
    </source>
</evidence>
<evidence type="ECO:0000313" key="2">
    <source>
        <dbReference type="Proteomes" id="UP000829354"/>
    </source>
</evidence>
<sequence length="84" mass="10139">MMAREKLGRFKCRWYHHSRTSWRGIASSDAWHHPQFLRKTTYCRYCTLYIDMRAVKKKEKDEEEQRVLVPVVGCAAFVRVFEVN</sequence>